<gene>
    <name evidence="2" type="ORF">K7432_001791</name>
</gene>
<evidence type="ECO:0000313" key="3">
    <source>
        <dbReference type="Proteomes" id="UP001479436"/>
    </source>
</evidence>
<name>A0ABR2W8W8_9FUNG</name>
<feature type="region of interest" description="Disordered" evidence="1">
    <location>
        <begin position="205"/>
        <end position="243"/>
    </location>
</feature>
<evidence type="ECO:0000313" key="2">
    <source>
        <dbReference type="EMBL" id="KAK9727457.1"/>
    </source>
</evidence>
<organism evidence="2 3">
    <name type="scientific">Basidiobolus ranarum</name>
    <dbReference type="NCBI Taxonomy" id="34480"/>
    <lineage>
        <taxon>Eukaryota</taxon>
        <taxon>Fungi</taxon>
        <taxon>Fungi incertae sedis</taxon>
        <taxon>Zoopagomycota</taxon>
        <taxon>Entomophthoromycotina</taxon>
        <taxon>Basidiobolomycetes</taxon>
        <taxon>Basidiobolales</taxon>
        <taxon>Basidiobolaceae</taxon>
        <taxon>Basidiobolus</taxon>
    </lineage>
</organism>
<keyword evidence="3" id="KW-1185">Reference proteome</keyword>
<dbReference type="Proteomes" id="UP001479436">
    <property type="component" value="Unassembled WGS sequence"/>
</dbReference>
<accession>A0ABR2W8W8</accession>
<sequence length="257" mass="29154">MPSEITLPPPALSFKKAPHGYLTSLISLSTYELEKDTKLDVSNRPFNHSDAVSSAHVQTLTPKEAKPYTFKQLFSSFRFFATSTEEEKLSSEDMFDEFEKEGQTMHNDLLHMALNADLHEQRPGYSPVKSAYIMSLEKLRNCKERPMVQVLLIHQTMSKLQCSVTVDGLHPSLIERRVIEKAAFLKRVGKATYSQIAPVPTPVTPKLQYIPPPPPYSRFESRITGANGLEEEKDDDDDDDVPLGLLQTYFQNRQISH</sequence>
<dbReference type="EMBL" id="JASJQH010006919">
    <property type="protein sequence ID" value="KAK9727457.1"/>
    <property type="molecule type" value="Genomic_DNA"/>
</dbReference>
<comment type="caution">
    <text evidence="2">The sequence shown here is derived from an EMBL/GenBank/DDBJ whole genome shotgun (WGS) entry which is preliminary data.</text>
</comment>
<feature type="compositionally biased region" description="Acidic residues" evidence="1">
    <location>
        <begin position="229"/>
        <end position="241"/>
    </location>
</feature>
<reference evidence="2 3" key="1">
    <citation type="submission" date="2023-04" db="EMBL/GenBank/DDBJ databases">
        <title>Genome of Basidiobolus ranarum AG-B5.</title>
        <authorList>
            <person name="Stajich J.E."/>
            <person name="Carter-House D."/>
            <person name="Gryganskyi A."/>
        </authorList>
    </citation>
    <scope>NUCLEOTIDE SEQUENCE [LARGE SCALE GENOMIC DNA]</scope>
    <source>
        <strain evidence="2 3">AG-B5</strain>
    </source>
</reference>
<proteinExistence type="predicted"/>
<evidence type="ECO:0000256" key="1">
    <source>
        <dbReference type="SAM" id="MobiDB-lite"/>
    </source>
</evidence>
<protein>
    <submittedName>
        <fullName evidence="2">Uncharacterized protein</fullName>
    </submittedName>
</protein>